<keyword evidence="5 7" id="KW-0378">Hydrolase</keyword>
<evidence type="ECO:0000256" key="1">
    <source>
        <dbReference type="ARBA" id="ARBA00001585"/>
    </source>
</evidence>
<evidence type="ECO:0000256" key="8">
    <source>
        <dbReference type="PIRSR" id="PIRSR005539-1"/>
    </source>
</evidence>
<evidence type="ECO:0000256" key="4">
    <source>
        <dbReference type="ARBA" id="ARBA00021843"/>
    </source>
</evidence>
<dbReference type="EC" id="3.4.11.5" evidence="3"/>
<evidence type="ECO:0000313" key="10">
    <source>
        <dbReference type="EMBL" id="PCC45521.1"/>
    </source>
</evidence>
<evidence type="ECO:0000256" key="2">
    <source>
        <dbReference type="ARBA" id="ARBA00010088"/>
    </source>
</evidence>
<feature type="active site" description="Nucleophile" evidence="8">
    <location>
        <position position="113"/>
    </location>
</feature>
<dbReference type="PRINTS" id="PR00793">
    <property type="entry name" value="PROAMNOPTASE"/>
</dbReference>
<dbReference type="PIRSF" id="PIRSF005539">
    <property type="entry name" value="Pept_S33_TRI_F1"/>
    <property type="match status" value="1"/>
</dbReference>
<reference evidence="10 11" key="1">
    <citation type="journal article" date="2017" name="Elife">
        <title>Extensive horizontal gene transfer in cheese-associated bacteria.</title>
        <authorList>
            <person name="Bonham K.S."/>
            <person name="Wolfe B.E."/>
            <person name="Dutton R.J."/>
        </authorList>
    </citation>
    <scope>NUCLEOTIDE SEQUENCE [LARGE SCALE GENOMIC DNA]</scope>
    <source>
        <strain evidence="10 11">947_7</strain>
    </source>
</reference>
<evidence type="ECO:0000256" key="3">
    <source>
        <dbReference type="ARBA" id="ARBA00012568"/>
    </source>
</evidence>
<proteinExistence type="inferred from homology"/>
<organism evidence="10 11">
    <name type="scientific">Brevibacterium aurantiacum</name>
    <dbReference type="NCBI Taxonomy" id="273384"/>
    <lineage>
        <taxon>Bacteria</taxon>
        <taxon>Bacillati</taxon>
        <taxon>Actinomycetota</taxon>
        <taxon>Actinomycetes</taxon>
        <taxon>Micrococcales</taxon>
        <taxon>Brevibacteriaceae</taxon>
        <taxon>Brevibacterium</taxon>
    </lineage>
</organism>
<comment type="similarity">
    <text evidence="2 7">Belongs to the peptidase S33 family.</text>
</comment>
<dbReference type="PANTHER" id="PTHR43194:SF2">
    <property type="entry name" value="PEROXISOMAL MEMBRANE PROTEIN LPX1"/>
    <property type="match status" value="1"/>
</dbReference>
<dbReference type="Pfam" id="PF00561">
    <property type="entry name" value="Abhydrolase_1"/>
    <property type="match status" value="1"/>
</dbReference>
<name>A0A2A3Z1X8_BREAU</name>
<dbReference type="GO" id="GO:0004177">
    <property type="term" value="F:aminopeptidase activity"/>
    <property type="evidence" value="ECO:0007669"/>
    <property type="project" value="UniProtKB-EC"/>
</dbReference>
<dbReference type="EMBL" id="NRGP01000023">
    <property type="protein sequence ID" value="PCC45521.1"/>
    <property type="molecule type" value="Genomic_DNA"/>
</dbReference>
<dbReference type="NCBIfam" id="TIGR01250">
    <property type="entry name" value="pro_imino_pep_2"/>
    <property type="match status" value="1"/>
</dbReference>
<gene>
    <name evidence="10" type="ORF">CIK64_15410</name>
</gene>
<feature type="domain" description="AB hydrolase-1" evidence="9">
    <location>
        <begin position="36"/>
        <end position="286"/>
    </location>
</feature>
<evidence type="ECO:0000256" key="7">
    <source>
        <dbReference type="PIRNR" id="PIRNR005539"/>
    </source>
</evidence>
<feature type="active site" evidence="8">
    <location>
        <position position="253"/>
    </location>
</feature>
<comment type="caution">
    <text evidence="10">The sequence shown here is derived from an EMBL/GenBank/DDBJ whole genome shotgun (WGS) entry which is preliminary data.</text>
</comment>
<dbReference type="AlphaFoldDB" id="A0A2A3Z1X8"/>
<accession>A0A2A3Z1X8</accession>
<dbReference type="InterPro" id="IPR005945">
    <property type="entry name" value="Pro_imino_pep"/>
</dbReference>
<evidence type="ECO:0000256" key="5">
    <source>
        <dbReference type="ARBA" id="ARBA00022801"/>
    </source>
</evidence>
<feature type="active site" description="Proton donor" evidence="8">
    <location>
        <position position="280"/>
    </location>
</feature>
<comment type="catalytic activity">
    <reaction evidence="1">
        <text>Release of N-terminal proline from a peptide.</text>
        <dbReference type="EC" id="3.4.11.5"/>
    </reaction>
</comment>
<evidence type="ECO:0000259" key="9">
    <source>
        <dbReference type="Pfam" id="PF00561"/>
    </source>
</evidence>
<dbReference type="Gene3D" id="3.40.50.1820">
    <property type="entry name" value="alpha/beta hydrolase"/>
    <property type="match status" value="1"/>
</dbReference>
<evidence type="ECO:0000256" key="6">
    <source>
        <dbReference type="ARBA" id="ARBA00029605"/>
    </source>
</evidence>
<dbReference type="Proteomes" id="UP000217564">
    <property type="component" value="Unassembled WGS sequence"/>
</dbReference>
<dbReference type="InterPro" id="IPR002410">
    <property type="entry name" value="Peptidase_S33"/>
</dbReference>
<dbReference type="GO" id="GO:0006508">
    <property type="term" value="P:proteolysis"/>
    <property type="evidence" value="ECO:0007669"/>
    <property type="project" value="InterPro"/>
</dbReference>
<evidence type="ECO:0000313" key="11">
    <source>
        <dbReference type="Proteomes" id="UP000217564"/>
    </source>
</evidence>
<dbReference type="SUPFAM" id="SSF53474">
    <property type="entry name" value="alpha/beta-Hydrolases"/>
    <property type="match status" value="1"/>
</dbReference>
<protein>
    <recommendedName>
        <fullName evidence="4">Proline iminopeptidase</fullName>
        <ecNumber evidence="3">3.4.11.5</ecNumber>
    </recommendedName>
    <alternativeName>
        <fullName evidence="6">Prolyl aminopeptidase</fullName>
    </alternativeName>
</protein>
<dbReference type="PANTHER" id="PTHR43194">
    <property type="entry name" value="HYDROLASE ALPHA/BETA FOLD FAMILY"/>
    <property type="match status" value="1"/>
</dbReference>
<dbReference type="InterPro" id="IPR000073">
    <property type="entry name" value="AB_hydrolase_1"/>
</dbReference>
<dbReference type="RefSeq" id="WP_096162843.1">
    <property type="nucleotide sequence ID" value="NZ_NRGP01000023.1"/>
</dbReference>
<dbReference type="InterPro" id="IPR050228">
    <property type="entry name" value="Carboxylesterase_BioH"/>
</dbReference>
<dbReference type="InterPro" id="IPR029058">
    <property type="entry name" value="AB_hydrolase_fold"/>
</dbReference>
<sequence length="303" mass="34109">MASNNWTVTTHTLDFNGVNTWVRTSHPNENDPTKAPVVVLHGGPGIGHNYLLPLQQWAEEGRQVIHYDQLGCGNSSHLPDAEPELWQPSLFIREFLNIIDTLGLKRYHIVGQSWGGMLGAEIALTRPAGLVSLSICNSPASMSSWVAEANRLRTRLPEGMDELMQSYEKAGDTANPKYLTCVDEFYRRHVCRLETSPACLEESNQQMEADPTVYHTMNGPNEFHVIGTLKDWSVIDRLDEITVPCLVLSGEYDEATPATWLPFVEHIRDVQALVVPDSSHCTHLERTDEFLTSVESFMREKEH</sequence>